<accession>K6VVC2</accession>
<evidence type="ECO:0000256" key="1">
    <source>
        <dbReference type="ARBA" id="ARBA00022801"/>
    </source>
</evidence>
<dbReference type="InterPro" id="IPR006311">
    <property type="entry name" value="TAT_signal"/>
</dbReference>
<dbReference type="OrthoDB" id="9816550at2"/>
<sequence length="377" mass="41580">MIDAFRPRRRTAVAGTAALVAFCLATPLCASASAAPAAAADAPAIAPEAAPAAPQHKTPAERILGAKPRSGLPWFSGIWRGAPHTAAAVDNVGHWRGHPIDAVTSYSNKRVLHPSSGPDSLADSRWNVSTFSGFGGLMSYNLAMIPSDNSVTFDSIIKGDQDEVWRLNARALKENGRGNALVNIGWEANGDWYKWSATYLNAPKFRDAWNRIAMVMKQETPGLKFGFIIGCGRAMTGQLNRMDSLERLYPGNERVDVVGCNDYDWWHIKGRNEREWKKRINPPLAAGLADVAAFARKHQKGFAVSEWGLSATDKHGSGDNPFYIRKMFEFFEQNKDVLVMENYFMEAEGNVTNSLHNPAQMPKSAEAYKESINRIKR</sequence>
<keyword evidence="2 3" id="KW-0326">Glycosidase</keyword>
<dbReference type="Gene3D" id="3.20.20.80">
    <property type="entry name" value="Glycosidases"/>
    <property type="match status" value="1"/>
</dbReference>
<dbReference type="GO" id="GO:0004553">
    <property type="term" value="F:hydrolase activity, hydrolyzing O-glycosyl compounds"/>
    <property type="evidence" value="ECO:0007669"/>
    <property type="project" value="InterPro"/>
</dbReference>
<dbReference type="PROSITE" id="PS51318">
    <property type="entry name" value="TAT"/>
    <property type="match status" value="1"/>
</dbReference>
<feature type="signal peptide" evidence="4">
    <location>
        <begin position="1"/>
        <end position="32"/>
    </location>
</feature>
<feature type="chain" id="PRO_5039482564" description="GH26 domain-containing protein" evidence="4">
    <location>
        <begin position="33"/>
        <end position="377"/>
    </location>
</feature>
<feature type="active site" description="Nucleophile" evidence="3">
    <location>
        <position position="306"/>
    </location>
</feature>
<proteinExistence type="inferred from homology"/>
<dbReference type="SUPFAM" id="SSF51445">
    <property type="entry name" value="(Trans)glycosidases"/>
    <property type="match status" value="1"/>
</dbReference>
<reference evidence="6 7" key="1">
    <citation type="submission" date="2012-08" db="EMBL/GenBank/DDBJ databases">
        <title>Whole genome shotgun sequence of Austwickia chelonae NBRC 105200.</title>
        <authorList>
            <person name="Yoshida I."/>
            <person name="Hosoyama A."/>
            <person name="Tsuchikane K."/>
            <person name="Katsumata H."/>
            <person name="Ando Y."/>
            <person name="Ohji S."/>
            <person name="Hamada M."/>
            <person name="Tamura T."/>
            <person name="Yamazoe A."/>
            <person name="Yamazaki S."/>
            <person name="Fujita N."/>
        </authorList>
    </citation>
    <scope>NUCLEOTIDE SEQUENCE [LARGE SCALE GENOMIC DNA]</scope>
    <source>
        <strain evidence="6 7">NBRC 105200</strain>
    </source>
</reference>
<dbReference type="eggNOG" id="COG4124">
    <property type="taxonomic scope" value="Bacteria"/>
</dbReference>
<evidence type="ECO:0000313" key="6">
    <source>
        <dbReference type="EMBL" id="GAB79295.1"/>
    </source>
</evidence>
<dbReference type="InterPro" id="IPR022790">
    <property type="entry name" value="GH26_dom"/>
</dbReference>
<protein>
    <recommendedName>
        <fullName evidence="5">GH26 domain-containing protein</fullName>
    </recommendedName>
</protein>
<organism evidence="6 7">
    <name type="scientific">Austwickia chelonae NBRC 105200</name>
    <dbReference type="NCBI Taxonomy" id="1184607"/>
    <lineage>
        <taxon>Bacteria</taxon>
        <taxon>Bacillati</taxon>
        <taxon>Actinomycetota</taxon>
        <taxon>Actinomycetes</taxon>
        <taxon>Micrococcales</taxon>
        <taxon>Dermatophilaceae</taxon>
        <taxon>Austwickia</taxon>
    </lineage>
</organism>
<name>K6VVC2_9MICO</name>
<dbReference type="PROSITE" id="PS51764">
    <property type="entry name" value="GH26"/>
    <property type="match status" value="1"/>
</dbReference>
<dbReference type="Proteomes" id="UP000008495">
    <property type="component" value="Unassembled WGS sequence"/>
</dbReference>
<dbReference type="EMBL" id="BAGZ01000022">
    <property type="protein sequence ID" value="GAB79295.1"/>
    <property type="molecule type" value="Genomic_DNA"/>
</dbReference>
<evidence type="ECO:0000256" key="2">
    <source>
        <dbReference type="ARBA" id="ARBA00023295"/>
    </source>
</evidence>
<feature type="active site" description="Proton donor" evidence="3">
    <location>
        <position position="187"/>
    </location>
</feature>
<evidence type="ECO:0000256" key="3">
    <source>
        <dbReference type="PROSITE-ProRule" id="PRU01100"/>
    </source>
</evidence>
<dbReference type="AlphaFoldDB" id="K6VVC2"/>
<evidence type="ECO:0000259" key="5">
    <source>
        <dbReference type="PROSITE" id="PS51764"/>
    </source>
</evidence>
<dbReference type="InterPro" id="IPR017853">
    <property type="entry name" value="GH"/>
</dbReference>
<evidence type="ECO:0000256" key="4">
    <source>
        <dbReference type="SAM" id="SignalP"/>
    </source>
</evidence>
<keyword evidence="4" id="KW-0732">Signal</keyword>
<comment type="caution">
    <text evidence="6">The sequence shown here is derived from an EMBL/GenBank/DDBJ whole genome shotgun (WGS) entry which is preliminary data.</text>
</comment>
<gene>
    <name evidence="6" type="ORF">AUCHE_22_00650</name>
</gene>
<comment type="similarity">
    <text evidence="3">Belongs to the glycosyl hydrolase 26 family.</text>
</comment>
<evidence type="ECO:0000313" key="7">
    <source>
        <dbReference type="Proteomes" id="UP000008495"/>
    </source>
</evidence>
<keyword evidence="1 3" id="KW-0378">Hydrolase</keyword>
<feature type="domain" description="GH26" evidence="5">
    <location>
        <begin position="54"/>
        <end position="354"/>
    </location>
</feature>
<dbReference type="RefSeq" id="WP_006504053.1">
    <property type="nucleotide sequence ID" value="NZ_BAGZ01000022.1"/>
</dbReference>
<keyword evidence="7" id="KW-1185">Reference proteome</keyword>